<keyword evidence="10 13" id="KW-0675">Receptor</keyword>
<keyword evidence="7 13" id="KW-1133">Transmembrane helix</keyword>
<comment type="function">
    <text evidence="1">Putative pheromone receptor.</text>
</comment>
<evidence type="ECO:0000256" key="11">
    <source>
        <dbReference type="ARBA" id="ARBA00023180"/>
    </source>
</evidence>
<feature type="domain" description="G-protein coupled receptors family 1 profile" evidence="14">
    <location>
        <begin position="36"/>
        <end position="303"/>
    </location>
</feature>
<comment type="similarity">
    <text evidence="3 13">Belongs to the G-protein coupled receptor 1 family.</text>
</comment>
<feature type="transmembrane region" description="Helical" evidence="13">
    <location>
        <begin position="196"/>
        <end position="224"/>
    </location>
</feature>
<keyword evidence="12 13" id="KW-0807">Transducer</keyword>
<dbReference type="EMBL" id="KJ924961">
    <property type="protein sequence ID" value="AIX03482.1"/>
    <property type="molecule type" value="Genomic_DNA"/>
</dbReference>
<dbReference type="PANTHER" id="PTHR24062">
    <property type="entry name" value="VOMERONASAL TYPE-1 RECEPTOR"/>
    <property type="match status" value="1"/>
</dbReference>
<evidence type="ECO:0000256" key="10">
    <source>
        <dbReference type="ARBA" id="ARBA00023170"/>
    </source>
</evidence>
<feature type="transmembrane region" description="Helical" evidence="13">
    <location>
        <begin position="253"/>
        <end position="276"/>
    </location>
</feature>
<feature type="transmembrane region" description="Helical" evidence="13">
    <location>
        <begin position="20"/>
        <end position="44"/>
    </location>
</feature>
<evidence type="ECO:0000256" key="1">
    <source>
        <dbReference type="ARBA" id="ARBA00003878"/>
    </source>
</evidence>
<evidence type="ECO:0000313" key="15">
    <source>
        <dbReference type="EMBL" id="AIX03482.1"/>
    </source>
</evidence>
<sequence length="330" mass="37412">MIVVHNIKENMYDRLASGHLTVGIIFLSQTTVGIVGNFVLLYHYVSVYHTERRLRFTRLILMHLTIANSLVILSEGVPQTLAALGLKSYFTTFACKLFLYVQRVGRGLSISSTCLLSVFQTITISPMNSYWKDLKVKAPKYVGFSIFLSWNHYTFINLVFPLYVLYMPSQWSTKNITQEGDLGYCFTIHQEAVTVLLYAVLIVVPEVLFSVLMIWASGSMVFLLHRHKQRVQHIHSTNVSPRSSAESRATQSILVLVSTFVSFHSLSSIFHVSVAYTDNPSLWLVNTAVVISVCFPTVCPFFIMSRDYTLPRCCFSWIQNTRSCSVTGDI</sequence>
<dbReference type="InterPro" id="IPR004072">
    <property type="entry name" value="Vmron_rcpt_1"/>
</dbReference>
<dbReference type="CDD" id="cd13949">
    <property type="entry name" value="7tm_V1R_pheromone"/>
    <property type="match status" value="1"/>
</dbReference>
<evidence type="ECO:0000256" key="2">
    <source>
        <dbReference type="ARBA" id="ARBA00004651"/>
    </source>
</evidence>
<reference evidence="15" key="1">
    <citation type="journal article" date="2014" name="Proc. Natl. Acad. Sci. U.S.A.">
        <title>Comparative analysis of the domestic cat genome reveals genetic signatures underlying feline biology and domestication.</title>
        <authorList>
            <person name="Montague M.J."/>
            <person name="Li G."/>
            <person name="Gandolfi B."/>
            <person name="Khan R."/>
            <person name="Aken B."/>
            <person name="Searle S.M.J."/>
            <person name="Minx P."/>
            <person name="Hillier L."/>
            <person name="Koboldt D.C."/>
            <person name="Davis B.W."/>
            <person name="Driscoll C.A."/>
            <person name="Barr C."/>
            <person name="Blackistone K."/>
            <person name="Quilez J."/>
            <person name="Lorente-Galdos B."/>
            <person name="Marques-Bonet T."/>
            <person name="Alkan C."/>
            <person name="Thomas G.W.C."/>
            <person name="Hahn M.W."/>
            <person name="Menotti-Raymond M."/>
            <person name="O'Brien S.J."/>
            <person name="Wilson R.K."/>
            <person name="Lyons L.A."/>
            <person name="Murphy W.J."/>
            <person name="Warrena W.C."/>
        </authorList>
    </citation>
    <scope>NUCLEOTIDE SEQUENCE</scope>
    <source>
        <strain evidence="15">71</strain>
    </source>
</reference>
<comment type="subcellular location">
    <subcellularLocation>
        <location evidence="2 13">Cell membrane</location>
        <topology evidence="2 13">Multi-pass membrane protein</topology>
    </subcellularLocation>
</comment>
<keyword evidence="9 13" id="KW-0472">Membrane</keyword>
<evidence type="ECO:0000256" key="7">
    <source>
        <dbReference type="ARBA" id="ARBA00022989"/>
    </source>
</evidence>
<accession>A0A0A0Y2L3</accession>
<dbReference type="InterPro" id="IPR017452">
    <property type="entry name" value="GPCR_Rhodpsn_7TM"/>
</dbReference>
<evidence type="ECO:0000256" key="12">
    <source>
        <dbReference type="ARBA" id="ARBA00023224"/>
    </source>
</evidence>
<evidence type="ECO:0000256" key="3">
    <source>
        <dbReference type="ARBA" id="ARBA00010663"/>
    </source>
</evidence>
<feature type="transmembrane region" description="Helical" evidence="13">
    <location>
        <begin position="141"/>
        <end position="166"/>
    </location>
</feature>
<keyword evidence="5 13" id="KW-0589">Pheromone response</keyword>
<evidence type="ECO:0000256" key="8">
    <source>
        <dbReference type="ARBA" id="ARBA00023040"/>
    </source>
</evidence>
<keyword evidence="8 13" id="KW-0297">G-protein coupled receptor</keyword>
<dbReference type="SUPFAM" id="SSF81321">
    <property type="entry name" value="Family A G protein-coupled receptor-like"/>
    <property type="match status" value="1"/>
</dbReference>
<evidence type="ECO:0000256" key="13">
    <source>
        <dbReference type="RuleBase" id="RU364061"/>
    </source>
</evidence>
<evidence type="ECO:0000256" key="9">
    <source>
        <dbReference type="ARBA" id="ARBA00023136"/>
    </source>
</evidence>
<dbReference type="GO" id="GO:0005886">
    <property type="term" value="C:plasma membrane"/>
    <property type="evidence" value="ECO:0007669"/>
    <property type="project" value="UniProtKB-SubCell"/>
</dbReference>
<dbReference type="GO" id="GO:0007606">
    <property type="term" value="P:sensory perception of chemical stimulus"/>
    <property type="evidence" value="ECO:0007669"/>
    <property type="project" value="UniProtKB-ARBA"/>
</dbReference>
<dbReference type="GO" id="GO:0016503">
    <property type="term" value="F:pheromone receptor activity"/>
    <property type="evidence" value="ECO:0007669"/>
    <property type="project" value="InterPro"/>
</dbReference>
<evidence type="ECO:0000256" key="6">
    <source>
        <dbReference type="ARBA" id="ARBA00022692"/>
    </source>
</evidence>
<dbReference type="FunFam" id="1.20.1070.10:FF:000033">
    <property type="entry name" value="Vomeronasal type-1 receptor"/>
    <property type="match status" value="1"/>
</dbReference>
<organism evidence="15">
    <name type="scientific">Leopardus colocola</name>
    <name type="common">Pampas cat</name>
    <name type="synonym">Oncifelis colocolo</name>
    <dbReference type="NCBI Taxonomy" id="3055696"/>
    <lineage>
        <taxon>Eukaryota</taxon>
        <taxon>Metazoa</taxon>
        <taxon>Chordata</taxon>
        <taxon>Craniata</taxon>
        <taxon>Vertebrata</taxon>
        <taxon>Euteleostomi</taxon>
        <taxon>Mammalia</taxon>
        <taxon>Eutheria</taxon>
        <taxon>Laurasiatheria</taxon>
        <taxon>Carnivora</taxon>
        <taxon>Feliformia</taxon>
        <taxon>Felidae</taxon>
        <taxon>Felinae</taxon>
        <taxon>Leopardus</taxon>
    </lineage>
</organism>
<gene>
    <name evidence="15" type="primary">V1R</name>
</gene>
<feature type="transmembrane region" description="Helical" evidence="13">
    <location>
        <begin position="80"/>
        <end position="101"/>
    </location>
</feature>
<name>A0A0A0Y2L3_LEOCO</name>
<evidence type="ECO:0000256" key="5">
    <source>
        <dbReference type="ARBA" id="ARBA00022507"/>
    </source>
</evidence>
<dbReference type="Gene3D" id="1.20.1070.10">
    <property type="entry name" value="Rhodopsin 7-helix transmembrane proteins"/>
    <property type="match status" value="1"/>
</dbReference>
<evidence type="ECO:0000256" key="4">
    <source>
        <dbReference type="ARBA" id="ARBA00022475"/>
    </source>
</evidence>
<protein>
    <recommendedName>
        <fullName evidence="13">Vomeronasal type-1 receptor</fullName>
    </recommendedName>
</protein>
<keyword evidence="4 13" id="KW-1003">Cell membrane</keyword>
<keyword evidence="6 13" id="KW-0812">Transmembrane</keyword>
<dbReference type="GO" id="GO:0019236">
    <property type="term" value="P:response to pheromone"/>
    <property type="evidence" value="ECO:0007669"/>
    <property type="project" value="UniProtKB-KW"/>
</dbReference>
<evidence type="ECO:0000259" key="14">
    <source>
        <dbReference type="PROSITE" id="PS50262"/>
    </source>
</evidence>
<dbReference type="Pfam" id="PF03402">
    <property type="entry name" value="V1R"/>
    <property type="match status" value="1"/>
</dbReference>
<feature type="transmembrane region" description="Helical" evidence="13">
    <location>
        <begin position="282"/>
        <end position="303"/>
    </location>
</feature>
<dbReference type="PROSITE" id="PS50262">
    <property type="entry name" value="G_PROTEIN_RECEP_F1_2"/>
    <property type="match status" value="1"/>
</dbReference>
<dbReference type="PRINTS" id="PR01534">
    <property type="entry name" value="VOMERONASL1R"/>
</dbReference>
<proteinExistence type="inferred from homology"/>
<keyword evidence="11" id="KW-0325">Glycoprotein</keyword>
<feature type="transmembrane region" description="Helical" evidence="13">
    <location>
        <begin position="56"/>
        <end position="74"/>
    </location>
</feature>
<dbReference type="AlphaFoldDB" id="A0A0A0Y2L3"/>